<keyword evidence="2" id="KW-0489">Methyltransferase</keyword>
<proteinExistence type="predicted"/>
<dbReference type="Proteomes" id="UP000633601">
    <property type="component" value="Unassembled WGS sequence"/>
</dbReference>
<dbReference type="GO" id="GO:0032259">
    <property type="term" value="P:methylation"/>
    <property type="evidence" value="ECO:0007669"/>
    <property type="project" value="UniProtKB-KW"/>
</dbReference>
<sequence>MPDAPFISYAQNGEDVVLWRALQSVTDGRYVEVGANHPTHDSVTRAFYDRGWSGITVEPVEYFAELHRESRPRDIQVQAAITSEDVEEITLHVIPDTGLSTLDDSISEQHEAAGIEHVDIVVKTTRLDDLLAAHGYAEKDVHFLLIDVEGAEADALRSIDLTVWRPWVVVVEATLPNSTTPSHTEWEPNLLAAGYEFCLFDGVSRFYVAQEHAAELKAKLQYPACALDRFVNHILIDARIEINERTAELDDLTRQLLHWRQTALDQWAAVAAAQASRDADRSADQAVLAEMEAMRHTLSWRVTRPLRLVRRIGSRLKTAR</sequence>
<feature type="domain" description="Methyltransferase FkbM" evidence="1">
    <location>
        <begin position="32"/>
        <end position="197"/>
    </location>
</feature>
<name>A0ABR8V3G7_9CELL</name>
<evidence type="ECO:0000313" key="2">
    <source>
        <dbReference type="EMBL" id="MBD7999212.1"/>
    </source>
</evidence>
<dbReference type="SUPFAM" id="SSF53335">
    <property type="entry name" value="S-adenosyl-L-methionine-dependent methyltransferases"/>
    <property type="match status" value="1"/>
</dbReference>
<comment type="caution">
    <text evidence="2">The sequence shown here is derived from an EMBL/GenBank/DDBJ whole genome shotgun (WGS) entry which is preliminary data.</text>
</comment>
<gene>
    <name evidence="2" type="ORF">H9640_11680</name>
</gene>
<dbReference type="EMBL" id="JACSQE010000008">
    <property type="protein sequence ID" value="MBD7999212.1"/>
    <property type="molecule type" value="Genomic_DNA"/>
</dbReference>
<dbReference type="NCBIfam" id="TIGR01444">
    <property type="entry name" value="fkbM_fam"/>
    <property type="match status" value="1"/>
</dbReference>
<protein>
    <submittedName>
        <fullName evidence="2">FkbM family methyltransferase</fullName>
    </submittedName>
</protein>
<evidence type="ECO:0000313" key="3">
    <source>
        <dbReference type="Proteomes" id="UP000633601"/>
    </source>
</evidence>
<dbReference type="Gene3D" id="3.40.50.150">
    <property type="entry name" value="Vaccinia Virus protein VP39"/>
    <property type="match status" value="1"/>
</dbReference>
<dbReference type="Pfam" id="PF05050">
    <property type="entry name" value="Methyltransf_21"/>
    <property type="match status" value="1"/>
</dbReference>
<keyword evidence="3" id="KW-1185">Reference proteome</keyword>
<reference evidence="2 3" key="1">
    <citation type="submission" date="2020-08" db="EMBL/GenBank/DDBJ databases">
        <title>A Genomic Blueprint of the Chicken Gut Microbiome.</title>
        <authorList>
            <person name="Gilroy R."/>
            <person name="Ravi A."/>
            <person name="Getino M."/>
            <person name="Pursley I."/>
            <person name="Horton D.L."/>
            <person name="Alikhan N.-F."/>
            <person name="Baker D."/>
            <person name="Gharbi K."/>
            <person name="Hall N."/>
            <person name="Watson M."/>
            <person name="Adriaenssens E.M."/>
            <person name="Foster-Nyarko E."/>
            <person name="Jarju S."/>
            <person name="Secka A."/>
            <person name="Antonio M."/>
            <person name="Oren A."/>
            <person name="Chaudhuri R."/>
            <person name="La Ragione R.M."/>
            <person name="Hildebrand F."/>
            <person name="Pallen M.J."/>
        </authorList>
    </citation>
    <scope>NUCLEOTIDE SEQUENCE [LARGE SCALE GENOMIC DNA]</scope>
    <source>
        <strain evidence="2 3">Sa2CUA8</strain>
    </source>
</reference>
<accession>A0ABR8V3G7</accession>
<dbReference type="RefSeq" id="WP_191790867.1">
    <property type="nucleotide sequence ID" value="NZ_JACSQE010000008.1"/>
</dbReference>
<dbReference type="InterPro" id="IPR006342">
    <property type="entry name" value="FkbM_mtfrase"/>
</dbReference>
<evidence type="ECO:0000259" key="1">
    <source>
        <dbReference type="Pfam" id="PF05050"/>
    </source>
</evidence>
<dbReference type="InterPro" id="IPR029063">
    <property type="entry name" value="SAM-dependent_MTases_sf"/>
</dbReference>
<keyword evidence="2" id="KW-0808">Transferase</keyword>
<organism evidence="2 3">
    <name type="scientific">Oerskovia gallyi</name>
    <dbReference type="NCBI Taxonomy" id="2762226"/>
    <lineage>
        <taxon>Bacteria</taxon>
        <taxon>Bacillati</taxon>
        <taxon>Actinomycetota</taxon>
        <taxon>Actinomycetes</taxon>
        <taxon>Micrococcales</taxon>
        <taxon>Cellulomonadaceae</taxon>
        <taxon>Oerskovia</taxon>
    </lineage>
</organism>
<dbReference type="GO" id="GO:0008168">
    <property type="term" value="F:methyltransferase activity"/>
    <property type="evidence" value="ECO:0007669"/>
    <property type="project" value="UniProtKB-KW"/>
</dbReference>